<proteinExistence type="predicted"/>
<keyword evidence="2" id="KW-0547">Nucleotide-binding</keyword>
<organism evidence="5 6">
    <name type="scientific">Riccia fluitans</name>
    <dbReference type="NCBI Taxonomy" id="41844"/>
    <lineage>
        <taxon>Eukaryota</taxon>
        <taxon>Viridiplantae</taxon>
        <taxon>Streptophyta</taxon>
        <taxon>Embryophyta</taxon>
        <taxon>Marchantiophyta</taxon>
        <taxon>Marchantiopsida</taxon>
        <taxon>Marchantiidae</taxon>
        <taxon>Marchantiales</taxon>
        <taxon>Ricciaceae</taxon>
        <taxon>Riccia</taxon>
    </lineage>
</organism>
<reference evidence="5 6" key="1">
    <citation type="submission" date="2024-09" db="EMBL/GenBank/DDBJ databases">
        <title>Chromosome-scale assembly of Riccia fluitans.</title>
        <authorList>
            <person name="Paukszto L."/>
            <person name="Sawicki J."/>
            <person name="Karawczyk K."/>
            <person name="Piernik-Szablinska J."/>
            <person name="Szczecinska M."/>
            <person name="Mazdziarz M."/>
        </authorList>
    </citation>
    <scope>NUCLEOTIDE SEQUENCE [LARGE SCALE GENOMIC DNA]</scope>
    <source>
        <strain evidence="5">Rf_01</strain>
        <tissue evidence="5">Aerial parts of the thallus</tissue>
    </source>
</reference>
<accession>A0ABD1Y6D1</accession>
<dbReference type="CDD" id="cd03225">
    <property type="entry name" value="ABC_cobalt_CbiO_domain1"/>
    <property type="match status" value="1"/>
</dbReference>
<evidence type="ECO:0000256" key="1">
    <source>
        <dbReference type="ARBA" id="ARBA00022448"/>
    </source>
</evidence>
<dbReference type="Gene3D" id="3.40.50.300">
    <property type="entry name" value="P-loop containing nucleotide triphosphate hydrolases"/>
    <property type="match status" value="1"/>
</dbReference>
<dbReference type="SMART" id="SM00382">
    <property type="entry name" value="AAA"/>
    <property type="match status" value="1"/>
</dbReference>
<keyword evidence="3" id="KW-0067">ATP-binding</keyword>
<dbReference type="InterPro" id="IPR050095">
    <property type="entry name" value="ECF_ABC_transporter_ATP-bd"/>
</dbReference>
<name>A0ABD1Y6D1_9MARC</name>
<evidence type="ECO:0000259" key="4">
    <source>
        <dbReference type="PROSITE" id="PS50893"/>
    </source>
</evidence>
<dbReference type="InterPro" id="IPR015856">
    <property type="entry name" value="ABC_transpr_CbiO/EcfA_su"/>
</dbReference>
<evidence type="ECO:0000313" key="6">
    <source>
        <dbReference type="Proteomes" id="UP001605036"/>
    </source>
</evidence>
<dbReference type="InterPro" id="IPR003593">
    <property type="entry name" value="AAA+_ATPase"/>
</dbReference>
<evidence type="ECO:0000256" key="3">
    <source>
        <dbReference type="ARBA" id="ARBA00022840"/>
    </source>
</evidence>
<dbReference type="Pfam" id="PF00005">
    <property type="entry name" value="ABC_tran"/>
    <property type="match status" value="1"/>
</dbReference>
<protein>
    <recommendedName>
        <fullName evidence="4">ABC transporter domain-containing protein</fullName>
    </recommendedName>
</protein>
<dbReference type="Proteomes" id="UP001605036">
    <property type="component" value="Unassembled WGS sequence"/>
</dbReference>
<feature type="domain" description="ABC transporter" evidence="4">
    <location>
        <begin position="86"/>
        <end position="316"/>
    </location>
</feature>
<comment type="caution">
    <text evidence="5">The sequence shown here is derived from an EMBL/GenBank/DDBJ whole genome shotgun (WGS) entry which is preliminary data.</text>
</comment>
<dbReference type="AlphaFoldDB" id="A0ABD1Y6D1"/>
<sequence length="317" mass="35280">MVLHVTSKLSELAATSFCPNFRQTKAIRIANDEAFSITLKRTSISSVGKQRIRYEKSRGNYNRKYSPLSCVGLTERTVSVHEKDFLQVKGVTYRPPGSEAKLLDNVSFSLPEKSLGLVYGPSGSGKTTLLQVLAGLATPTNGAVYIGEEHTDCTKKPSHPGSLSARVGIVFQFPERYFLTDTIVEELMFGWSRQTQDPILRQTLTLRIQSAVYAVGLQGMPLEMNPRNLSDGYKRRLALAVQLVRMPDVMLLDEPLAGLDWKARADVVKLLTALKKEKTLIIVSHDLKELSPLVDRAWEMEMGGILTKQPWPSAMTK</sequence>
<dbReference type="PROSITE" id="PS50893">
    <property type="entry name" value="ABC_TRANSPORTER_2"/>
    <property type="match status" value="1"/>
</dbReference>
<dbReference type="PANTHER" id="PTHR43553:SF1">
    <property type="entry name" value="ABC TRANSPORTER I FAMILY MEMBER 11, CHLOROPLASTIC"/>
    <property type="match status" value="1"/>
</dbReference>
<dbReference type="InterPro" id="IPR027417">
    <property type="entry name" value="P-loop_NTPase"/>
</dbReference>
<dbReference type="GO" id="GO:0005524">
    <property type="term" value="F:ATP binding"/>
    <property type="evidence" value="ECO:0007669"/>
    <property type="project" value="UniProtKB-KW"/>
</dbReference>
<keyword evidence="6" id="KW-1185">Reference proteome</keyword>
<evidence type="ECO:0000313" key="5">
    <source>
        <dbReference type="EMBL" id="KAL2620899.1"/>
    </source>
</evidence>
<dbReference type="SUPFAM" id="SSF52540">
    <property type="entry name" value="P-loop containing nucleoside triphosphate hydrolases"/>
    <property type="match status" value="1"/>
</dbReference>
<dbReference type="EMBL" id="JBHFFA010000006">
    <property type="protein sequence ID" value="KAL2620899.1"/>
    <property type="molecule type" value="Genomic_DNA"/>
</dbReference>
<dbReference type="PANTHER" id="PTHR43553">
    <property type="entry name" value="HEAVY METAL TRANSPORTER"/>
    <property type="match status" value="1"/>
</dbReference>
<keyword evidence="1" id="KW-0813">Transport</keyword>
<gene>
    <name evidence="5" type="ORF">R1flu_001104</name>
</gene>
<dbReference type="FunFam" id="3.40.50.300:FF:001645">
    <property type="entry name" value="ABC transporter I family member 11 chloroplastic"/>
    <property type="match status" value="1"/>
</dbReference>
<dbReference type="InterPro" id="IPR003439">
    <property type="entry name" value="ABC_transporter-like_ATP-bd"/>
</dbReference>
<evidence type="ECO:0000256" key="2">
    <source>
        <dbReference type="ARBA" id="ARBA00022741"/>
    </source>
</evidence>